<feature type="transmembrane region" description="Helical" evidence="7">
    <location>
        <begin position="227"/>
        <end position="252"/>
    </location>
</feature>
<sequence length="313" mass="35532">MENNIYTNIEGKRKNREFEKKLKRTNKINKVIKLLLYFFLAAYALISFYPLFWALISSFVESDKLKGIGIWPIPAGSKLTTENYNSLFTNPLTKQYATSWLMTSVIYSLSNATINCFFNFLAGYALARISFKGRKIVIWYIIVALMIPVQATQVPQLYILIKLGFIDPYQSNFIWFIGILTTGMTSGVLIFMVRQFYVNQSASIEEAGMIDGLSRFKVFLKVSIRSMLPLLATQWAMIFIGSWNNFIMFTLWASGDPTRMTITAAFNILADSKYGSSGTGRLLAATNLSILPVLAVYVISLKFQRKVMIDGEK</sequence>
<dbReference type="PANTHER" id="PTHR43744:SF12">
    <property type="entry name" value="ABC TRANSPORTER PERMEASE PROTEIN MG189-RELATED"/>
    <property type="match status" value="1"/>
</dbReference>
<evidence type="ECO:0000256" key="1">
    <source>
        <dbReference type="ARBA" id="ARBA00004651"/>
    </source>
</evidence>
<feature type="transmembrane region" description="Helical" evidence="7">
    <location>
        <begin position="282"/>
        <end position="303"/>
    </location>
</feature>
<accession>A0A4R0XLK3</accession>
<feature type="transmembrane region" description="Helical" evidence="7">
    <location>
        <begin position="105"/>
        <end position="126"/>
    </location>
</feature>
<dbReference type="EMBL" id="PSZO01000005">
    <property type="protein sequence ID" value="TCG11543.1"/>
    <property type="molecule type" value="Genomic_DNA"/>
</dbReference>
<dbReference type="SUPFAM" id="SSF161098">
    <property type="entry name" value="MetI-like"/>
    <property type="match status" value="1"/>
</dbReference>
<feature type="transmembrane region" description="Helical" evidence="7">
    <location>
        <begin position="34"/>
        <end position="56"/>
    </location>
</feature>
<comment type="subcellular location">
    <subcellularLocation>
        <location evidence="1 7">Cell membrane</location>
        <topology evidence="1 7">Multi-pass membrane protein</topology>
    </subcellularLocation>
</comment>
<dbReference type="RefSeq" id="WP_131598734.1">
    <property type="nucleotide sequence ID" value="NZ_CBDBYK010000008.1"/>
</dbReference>
<dbReference type="Pfam" id="PF00528">
    <property type="entry name" value="BPD_transp_1"/>
    <property type="match status" value="1"/>
</dbReference>
<proteinExistence type="inferred from homology"/>
<feature type="transmembrane region" description="Helical" evidence="7">
    <location>
        <begin position="138"/>
        <end position="161"/>
    </location>
</feature>
<name>A0A4R0XLK3_9MOLU</name>
<evidence type="ECO:0000256" key="7">
    <source>
        <dbReference type="RuleBase" id="RU363032"/>
    </source>
</evidence>
<feature type="transmembrane region" description="Helical" evidence="7">
    <location>
        <begin position="173"/>
        <end position="193"/>
    </location>
</feature>
<gene>
    <name evidence="9" type="ORF">C4B24_01700</name>
</gene>
<dbReference type="OrthoDB" id="9771544at2"/>
<evidence type="ECO:0000256" key="4">
    <source>
        <dbReference type="ARBA" id="ARBA00022692"/>
    </source>
</evidence>
<evidence type="ECO:0000313" key="10">
    <source>
        <dbReference type="Proteomes" id="UP000294192"/>
    </source>
</evidence>
<keyword evidence="5 7" id="KW-1133">Transmembrane helix</keyword>
<keyword evidence="6 7" id="KW-0472">Membrane</keyword>
<evidence type="ECO:0000256" key="6">
    <source>
        <dbReference type="ARBA" id="ARBA00023136"/>
    </source>
</evidence>
<dbReference type="Gene3D" id="1.10.3720.10">
    <property type="entry name" value="MetI-like"/>
    <property type="match status" value="1"/>
</dbReference>
<dbReference type="CDD" id="cd06261">
    <property type="entry name" value="TM_PBP2"/>
    <property type="match status" value="1"/>
</dbReference>
<evidence type="ECO:0000259" key="8">
    <source>
        <dbReference type="PROSITE" id="PS50928"/>
    </source>
</evidence>
<organism evidence="9 10">
    <name type="scientific">Mycoplasma marinum</name>
    <dbReference type="NCBI Taxonomy" id="1937190"/>
    <lineage>
        <taxon>Bacteria</taxon>
        <taxon>Bacillati</taxon>
        <taxon>Mycoplasmatota</taxon>
        <taxon>Mollicutes</taxon>
        <taxon>Mycoplasmataceae</taxon>
        <taxon>Mycoplasma</taxon>
    </lineage>
</organism>
<dbReference type="Proteomes" id="UP000294192">
    <property type="component" value="Unassembled WGS sequence"/>
</dbReference>
<keyword evidence="2 7" id="KW-0813">Transport</keyword>
<keyword evidence="3" id="KW-1003">Cell membrane</keyword>
<reference evidence="9 10" key="1">
    <citation type="submission" date="2018-02" db="EMBL/GenBank/DDBJ databases">
        <title>Mycoplasma marinum and Mycoplasma todarodis sp. nov., moderately halophilic and psychrotolerant mycoplasmas isolated from cephalopods.</title>
        <authorList>
            <person name="Viver T."/>
        </authorList>
    </citation>
    <scope>NUCLEOTIDE SEQUENCE [LARGE SCALE GENOMIC DNA]</scope>
    <source>
        <strain evidence="9 10">PE</strain>
    </source>
</reference>
<dbReference type="InterPro" id="IPR000515">
    <property type="entry name" value="MetI-like"/>
</dbReference>
<dbReference type="PANTHER" id="PTHR43744">
    <property type="entry name" value="ABC TRANSPORTER PERMEASE PROTEIN MG189-RELATED-RELATED"/>
    <property type="match status" value="1"/>
</dbReference>
<dbReference type="GO" id="GO:0005886">
    <property type="term" value="C:plasma membrane"/>
    <property type="evidence" value="ECO:0007669"/>
    <property type="project" value="UniProtKB-SubCell"/>
</dbReference>
<evidence type="ECO:0000313" key="9">
    <source>
        <dbReference type="EMBL" id="TCG11543.1"/>
    </source>
</evidence>
<evidence type="ECO:0000256" key="5">
    <source>
        <dbReference type="ARBA" id="ARBA00022989"/>
    </source>
</evidence>
<keyword evidence="4 7" id="KW-0812">Transmembrane</keyword>
<comment type="similarity">
    <text evidence="7">Belongs to the binding-protein-dependent transport system permease family.</text>
</comment>
<protein>
    <recommendedName>
        <fullName evidence="8">ABC transmembrane type-1 domain-containing protein</fullName>
    </recommendedName>
</protein>
<evidence type="ECO:0000256" key="3">
    <source>
        <dbReference type="ARBA" id="ARBA00022475"/>
    </source>
</evidence>
<dbReference type="AlphaFoldDB" id="A0A4R0XLK3"/>
<comment type="caution">
    <text evidence="9">The sequence shown here is derived from an EMBL/GenBank/DDBJ whole genome shotgun (WGS) entry which is preliminary data.</text>
</comment>
<evidence type="ECO:0000256" key="2">
    <source>
        <dbReference type="ARBA" id="ARBA00022448"/>
    </source>
</evidence>
<dbReference type="PROSITE" id="PS50928">
    <property type="entry name" value="ABC_TM1"/>
    <property type="match status" value="1"/>
</dbReference>
<dbReference type="InterPro" id="IPR035906">
    <property type="entry name" value="MetI-like_sf"/>
</dbReference>
<dbReference type="GO" id="GO:0055085">
    <property type="term" value="P:transmembrane transport"/>
    <property type="evidence" value="ECO:0007669"/>
    <property type="project" value="InterPro"/>
</dbReference>
<keyword evidence="10" id="KW-1185">Reference proteome</keyword>
<feature type="domain" description="ABC transmembrane type-1" evidence="8">
    <location>
        <begin position="101"/>
        <end position="300"/>
    </location>
</feature>